<proteinExistence type="predicted"/>
<dbReference type="PROSITE" id="PS51000">
    <property type="entry name" value="HTH_DEOR_2"/>
    <property type="match status" value="1"/>
</dbReference>
<comment type="caution">
    <text evidence="4">The sequence shown here is derived from an EMBL/GenBank/DDBJ whole genome shotgun (WGS) entry which is preliminary data.</text>
</comment>
<accession>A0ABV8S8T9</accession>
<dbReference type="Pfam" id="PF25583">
    <property type="entry name" value="WCX"/>
    <property type="match status" value="1"/>
</dbReference>
<keyword evidence="2" id="KW-0804">Transcription</keyword>
<dbReference type="Pfam" id="PF08279">
    <property type="entry name" value="HTH_11"/>
    <property type="match status" value="1"/>
</dbReference>
<dbReference type="PANTHER" id="PTHR34580:SF1">
    <property type="entry name" value="PROTEIN PAFC"/>
    <property type="match status" value="1"/>
</dbReference>
<evidence type="ECO:0000256" key="1">
    <source>
        <dbReference type="ARBA" id="ARBA00023015"/>
    </source>
</evidence>
<reference evidence="5" key="1">
    <citation type="journal article" date="2019" name="Int. J. Syst. Evol. Microbiol.">
        <title>The Global Catalogue of Microorganisms (GCM) 10K type strain sequencing project: providing services to taxonomists for standard genome sequencing and annotation.</title>
        <authorList>
            <consortium name="The Broad Institute Genomics Platform"/>
            <consortium name="The Broad Institute Genome Sequencing Center for Infectious Disease"/>
            <person name="Wu L."/>
            <person name="Ma J."/>
        </authorList>
    </citation>
    <scope>NUCLEOTIDE SEQUENCE [LARGE SCALE GENOMIC DNA]</scope>
    <source>
        <strain evidence="5">CGMCC 4.1641</strain>
    </source>
</reference>
<evidence type="ECO:0000256" key="2">
    <source>
        <dbReference type="ARBA" id="ARBA00023163"/>
    </source>
</evidence>
<dbReference type="PANTHER" id="PTHR34580">
    <property type="match status" value="1"/>
</dbReference>
<dbReference type="EMBL" id="JBHSED010000017">
    <property type="protein sequence ID" value="MFC4304001.1"/>
    <property type="molecule type" value="Genomic_DNA"/>
</dbReference>
<organism evidence="4 5">
    <name type="scientific">Cohnella boryungensis</name>
    <dbReference type="NCBI Taxonomy" id="768479"/>
    <lineage>
        <taxon>Bacteria</taxon>
        <taxon>Bacillati</taxon>
        <taxon>Bacillota</taxon>
        <taxon>Bacilli</taxon>
        <taxon>Bacillales</taxon>
        <taxon>Paenibacillaceae</taxon>
        <taxon>Cohnella</taxon>
    </lineage>
</organism>
<evidence type="ECO:0000313" key="4">
    <source>
        <dbReference type="EMBL" id="MFC4304001.1"/>
    </source>
</evidence>
<evidence type="ECO:0000313" key="5">
    <source>
        <dbReference type="Proteomes" id="UP001595755"/>
    </source>
</evidence>
<keyword evidence="5" id="KW-1185">Reference proteome</keyword>
<name>A0ABV8S8T9_9BACL</name>
<gene>
    <name evidence="4" type="ORF">ACFO1S_11180</name>
</gene>
<dbReference type="InterPro" id="IPR013196">
    <property type="entry name" value="HTH_11"/>
</dbReference>
<dbReference type="Pfam" id="PF13280">
    <property type="entry name" value="WYL"/>
    <property type="match status" value="1"/>
</dbReference>
<dbReference type="Gene3D" id="1.10.10.10">
    <property type="entry name" value="Winged helix-like DNA-binding domain superfamily/Winged helix DNA-binding domain"/>
    <property type="match status" value="1"/>
</dbReference>
<dbReference type="InterPro" id="IPR036388">
    <property type="entry name" value="WH-like_DNA-bd_sf"/>
</dbReference>
<dbReference type="InterPro" id="IPR057727">
    <property type="entry name" value="WCX_dom"/>
</dbReference>
<keyword evidence="1" id="KW-0805">Transcription regulation</keyword>
<dbReference type="InterPro" id="IPR001034">
    <property type="entry name" value="DeoR_HTH"/>
</dbReference>
<dbReference type="PROSITE" id="PS52050">
    <property type="entry name" value="WYL"/>
    <property type="match status" value="1"/>
</dbReference>
<sequence length="302" mass="34154">MRLDRLLGITLELMAQQRVSAPELAAKFEVSVRTIYRDVDLINQAGIPVASFAGADGGFELMNGYLLTRQYFSVEDLSVIYTLLKALEGAMGNAAAAAMRKLISLHPALAGEGAREAVILSMGTAERERDIVQHLFQAVRQSRVVELAYASLSGTLTERSVEPVNLLWERGVWYLEGYCRLRRARRYFRISRIIRLELTESRFADRPVLRETEQEEAQGIRAHLRFALSARTRVLEQFPGECAYLGDWLDVHTTFYKKEYALSVIASYGTDVRIVSPAELRDEVIAHIEAIRQHYANKEEGD</sequence>
<dbReference type="InterPro" id="IPR051534">
    <property type="entry name" value="CBASS_pafABC_assoc_protein"/>
</dbReference>
<dbReference type="Proteomes" id="UP001595755">
    <property type="component" value="Unassembled WGS sequence"/>
</dbReference>
<dbReference type="InterPro" id="IPR036390">
    <property type="entry name" value="WH_DNA-bd_sf"/>
</dbReference>
<dbReference type="SUPFAM" id="SSF46785">
    <property type="entry name" value="Winged helix' DNA-binding domain"/>
    <property type="match status" value="1"/>
</dbReference>
<feature type="domain" description="HTH deoR-type" evidence="3">
    <location>
        <begin position="2"/>
        <end position="57"/>
    </location>
</feature>
<dbReference type="RefSeq" id="WP_204605803.1">
    <property type="nucleotide sequence ID" value="NZ_JBHSED010000017.1"/>
</dbReference>
<dbReference type="PIRSF" id="PIRSF016838">
    <property type="entry name" value="PafC"/>
    <property type="match status" value="1"/>
</dbReference>
<dbReference type="InterPro" id="IPR028349">
    <property type="entry name" value="PafC-like"/>
</dbReference>
<evidence type="ECO:0000259" key="3">
    <source>
        <dbReference type="PROSITE" id="PS51000"/>
    </source>
</evidence>
<dbReference type="InterPro" id="IPR026881">
    <property type="entry name" value="WYL_dom"/>
</dbReference>
<protein>
    <submittedName>
        <fullName evidence="4">Helix-turn-helix transcriptional regulator</fullName>
    </submittedName>
</protein>